<evidence type="ECO:0000256" key="1">
    <source>
        <dbReference type="ARBA" id="ARBA00022722"/>
    </source>
</evidence>
<dbReference type="AlphaFoldDB" id="A0A9Q8FR35"/>
<dbReference type="NCBIfam" id="TIGR03640">
    <property type="entry name" value="cas1_DVULG"/>
    <property type="match status" value="1"/>
</dbReference>
<dbReference type="GO" id="GO:0004520">
    <property type="term" value="F:DNA endonuclease activity"/>
    <property type="evidence" value="ECO:0007669"/>
    <property type="project" value="InterPro"/>
</dbReference>
<evidence type="ECO:0000256" key="9">
    <source>
        <dbReference type="ARBA" id="ARBA00038592"/>
    </source>
</evidence>
<keyword evidence="6 10" id="KW-0051">Antiviral defense</keyword>
<evidence type="ECO:0000256" key="5">
    <source>
        <dbReference type="ARBA" id="ARBA00022842"/>
    </source>
</evidence>
<feature type="binding site" evidence="10">
    <location>
        <position position="165"/>
    </location>
    <ligand>
        <name>Mn(2+)</name>
        <dbReference type="ChEBI" id="CHEBI:29035"/>
    </ligand>
</feature>
<dbReference type="GO" id="GO:0051607">
    <property type="term" value="P:defense response to virus"/>
    <property type="evidence" value="ECO:0007669"/>
    <property type="project" value="UniProtKB-UniRule"/>
</dbReference>
<dbReference type="GO" id="GO:0046872">
    <property type="term" value="F:metal ion binding"/>
    <property type="evidence" value="ECO:0007669"/>
    <property type="project" value="UniProtKB-UniRule"/>
</dbReference>
<dbReference type="OrthoDB" id="9803119at2"/>
<dbReference type="InterPro" id="IPR042206">
    <property type="entry name" value="CRISPR-assoc_Cas1_C"/>
</dbReference>
<dbReference type="InterPro" id="IPR042211">
    <property type="entry name" value="CRISPR-assoc_Cas1_N"/>
</dbReference>
<dbReference type="RefSeq" id="WP_133416872.1">
    <property type="nucleotide sequence ID" value="NZ_SCWD01000001.1"/>
</dbReference>
<comment type="function">
    <text evidence="10">CRISPR (clustered regularly interspaced short palindromic repeat), is an adaptive immune system that provides protection against mobile genetic elements (viruses, transposable elements and conjugative plasmids). CRISPR clusters contain spacers, sequences complementary to antecedent mobile elements, and target invading nucleic acids. CRISPR clusters are transcribed and processed into CRISPR RNA (crRNA). Acts as a dsDNA endonuclease. Involved in the integration of spacer DNA into the CRISPR cassette.</text>
</comment>
<keyword evidence="12" id="KW-1185">Reference proteome</keyword>
<keyword evidence="4 10" id="KW-0378">Hydrolase</keyword>
<dbReference type="EC" id="3.1.-.-" evidence="10"/>
<keyword evidence="3 10" id="KW-0255">Endonuclease</keyword>
<evidence type="ECO:0000256" key="10">
    <source>
        <dbReference type="HAMAP-Rule" id="MF_01470"/>
    </source>
</evidence>
<dbReference type="GO" id="GO:0043571">
    <property type="term" value="P:maintenance of CRISPR repeat elements"/>
    <property type="evidence" value="ECO:0007669"/>
    <property type="project" value="UniProtKB-UniRule"/>
</dbReference>
<dbReference type="EMBL" id="SCWD01000001">
    <property type="protein sequence ID" value="TDM04011.1"/>
    <property type="molecule type" value="Genomic_DNA"/>
</dbReference>
<dbReference type="InterPro" id="IPR002729">
    <property type="entry name" value="CRISPR-assoc_Cas1"/>
</dbReference>
<evidence type="ECO:0000256" key="8">
    <source>
        <dbReference type="ARBA" id="ARBA00023211"/>
    </source>
</evidence>
<dbReference type="GO" id="GO:0003677">
    <property type="term" value="F:DNA binding"/>
    <property type="evidence" value="ECO:0007669"/>
    <property type="project" value="UniProtKB-KW"/>
</dbReference>
<evidence type="ECO:0000256" key="7">
    <source>
        <dbReference type="ARBA" id="ARBA00023125"/>
    </source>
</evidence>
<accession>A0A9Q8FR35</accession>
<comment type="caution">
    <text evidence="11">The sequence shown here is derived from an EMBL/GenBank/DDBJ whole genome shotgun (WGS) entry which is preliminary data.</text>
</comment>
<keyword evidence="8 10" id="KW-0464">Manganese</keyword>
<comment type="subunit">
    <text evidence="9 10">Homodimer, forms a heterotetramer with a Cas2 homodimer.</text>
</comment>
<dbReference type="Gene3D" id="1.20.120.920">
    <property type="entry name" value="CRISPR-associated endonuclease Cas1, C-terminal domain"/>
    <property type="match status" value="1"/>
</dbReference>
<dbReference type="InterPro" id="IPR050646">
    <property type="entry name" value="Cas1"/>
</dbReference>
<dbReference type="InterPro" id="IPR019856">
    <property type="entry name" value="CRISPR-assoc_Cas1_DVULG"/>
</dbReference>
<dbReference type="PANTHER" id="PTHR34353:SF2">
    <property type="entry name" value="CRISPR-ASSOCIATED ENDONUCLEASE CAS1 1"/>
    <property type="match status" value="1"/>
</dbReference>
<dbReference type="Proteomes" id="UP000295280">
    <property type="component" value="Unassembled WGS sequence"/>
</dbReference>
<dbReference type="GO" id="GO:0016787">
    <property type="term" value="F:hydrolase activity"/>
    <property type="evidence" value="ECO:0007669"/>
    <property type="project" value="UniProtKB-KW"/>
</dbReference>
<evidence type="ECO:0000256" key="6">
    <source>
        <dbReference type="ARBA" id="ARBA00023118"/>
    </source>
</evidence>
<reference evidence="11 12" key="1">
    <citation type="submission" date="2019-01" db="EMBL/GenBank/DDBJ databases">
        <title>Draft genome sequences of the type strains of six Macrococcus species.</title>
        <authorList>
            <person name="Mazhar S."/>
            <person name="Altermann E."/>
            <person name="Hill C."/>
            <person name="Mcauliffe O."/>
        </authorList>
    </citation>
    <scope>NUCLEOTIDE SEQUENCE [LARGE SCALE GENOMIC DNA]</scope>
    <source>
        <strain evidence="11 12">ATCC 51828</strain>
    </source>
</reference>
<evidence type="ECO:0000256" key="4">
    <source>
        <dbReference type="ARBA" id="ARBA00022801"/>
    </source>
</evidence>
<protein>
    <recommendedName>
        <fullName evidence="10">CRISPR-associated endonuclease Cas1</fullName>
        <ecNumber evidence="10">3.1.-.-</ecNumber>
    </recommendedName>
</protein>
<dbReference type="NCBIfam" id="TIGR00287">
    <property type="entry name" value="cas1"/>
    <property type="match status" value="1"/>
</dbReference>
<dbReference type="Pfam" id="PF01867">
    <property type="entry name" value="Cas_Cas1"/>
    <property type="match status" value="1"/>
</dbReference>
<evidence type="ECO:0000256" key="3">
    <source>
        <dbReference type="ARBA" id="ARBA00022759"/>
    </source>
</evidence>
<dbReference type="CDD" id="cd09721">
    <property type="entry name" value="Cas1_I-C"/>
    <property type="match status" value="1"/>
</dbReference>
<sequence length="341" mass="39588">MRKLLNTLYITNENFYLSRERENFVIKEDGKVFKRFPAHIIESIVCFSYIGASPSAIELANTNQISLTFLTPEGRFCGRYIGTTNGNVLLRREQYRIADDGRSLQIAKRCIEAKIINSRKVLLRTLRDHRDKVNATRLEVAETYLKKQLFLCKQVDNKDSLRGIEGDAARMYFQCFDDIILYQKEDFVFVTRSKRPPLNRVNAILSYLYTLLTYEVQSALESVGLDSYVGFFHTDRPGRASLALDMIEELRPYLVDRFVITLINRKQIAPQDFEIKENGAVLLNKKGRDKVLTLWQKRKHSEIIHPFIGEKVPIGLIPYVQAQLLSRHIRKDLESYPPFLS</sequence>
<dbReference type="PANTHER" id="PTHR34353">
    <property type="entry name" value="CRISPR-ASSOCIATED ENDONUCLEASE CAS1 1"/>
    <property type="match status" value="1"/>
</dbReference>
<organism evidence="11 12">
    <name type="scientific">Macrococcus carouselicus</name>
    <dbReference type="NCBI Taxonomy" id="69969"/>
    <lineage>
        <taxon>Bacteria</taxon>
        <taxon>Bacillati</taxon>
        <taxon>Bacillota</taxon>
        <taxon>Bacilli</taxon>
        <taxon>Bacillales</taxon>
        <taxon>Staphylococcaceae</taxon>
        <taxon>Macrococcus</taxon>
    </lineage>
</organism>
<comment type="similarity">
    <text evidence="10">Belongs to the CRISPR-associated endonuclease Cas1 family.</text>
</comment>
<evidence type="ECO:0000256" key="2">
    <source>
        <dbReference type="ARBA" id="ARBA00022723"/>
    </source>
</evidence>
<proteinExistence type="inferred from homology"/>
<dbReference type="HAMAP" id="MF_01470">
    <property type="entry name" value="Cas1"/>
    <property type="match status" value="1"/>
</dbReference>
<keyword evidence="2 10" id="KW-0479">Metal-binding</keyword>
<evidence type="ECO:0000313" key="11">
    <source>
        <dbReference type="EMBL" id="TDM04011.1"/>
    </source>
</evidence>
<feature type="binding site" evidence="10">
    <location>
        <position position="233"/>
    </location>
    <ligand>
        <name>Mn(2+)</name>
        <dbReference type="ChEBI" id="CHEBI:29035"/>
    </ligand>
</feature>
<dbReference type="Gene3D" id="3.100.10.20">
    <property type="entry name" value="CRISPR-associated endonuclease Cas1, N-terminal domain"/>
    <property type="match status" value="1"/>
</dbReference>
<comment type="cofactor">
    <cofactor evidence="10">
        <name>Mg(2+)</name>
        <dbReference type="ChEBI" id="CHEBI:18420"/>
    </cofactor>
    <cofactor evidence="10">
        <name>Mn(2+)</name>
        <dbReference type="ChEBI" id="CHEBI:29035"/>
    </cofactor>
</comment>
<feature type="binding site" evidence="10">
    <location>
        <position position="248"/>
    </location>
    <ligand>
        <name>Mn(2+)</name>
        <dbReference type="ChEBI" id="CHEBI:29035"/>
    </ligand>
</feature>
<keyword evidence="7 10" id="KW-0238">DNA-binding</keyword>
<name>A0A9Q8FR35_9STAP</name>
<evidence type="ECO:0000313" key="12">
    <source>
        <dbReference type="Proteomes" id="UP000295280"/>
    </source>
</evidence>
<keyword evidence="5 10" id="KW-0460">Magnesium</keyword>
<gene>
    <name evidence="11" type="primary">cas1c</name>
    <name evidence="10" type="synonym">cas1</name>
    <name evidence="11" type="ORF">ERX40_02250</name>
</gene>
<keyword evidence="1 10" id="KW-0540">Nuclease</keyword>